<proteinExistence type="predicted"/>
<dbReference type="Proteomes" id="UP000821845">
    <property type="component" value="Chromosome 1"/>
</dbReference>
<dbReference type="EMBL" id="CM023481">
    <property type="protein sequence ID" value="KAH6943927.1"/>
    <property type="molecule type" value="Genomic_DNA"/>
</dbReference>
<protein>
    <submittedName>
        <fullName evidence="1">Uncharacterized protein</fullName>
    </submittedName>
</protein>
<gene>
    <name evidence="1" type="ORF">HPB50_000641</name>
</gene>
<accession>A0ACB7TEW0</accession>
<evidence type="ECO:0000313" key="2">
    <source>
        <dbReference type="Proteomes" id="UP000821845"/>
    </source>
</evidence>
<organism evidence="1 2">
    <name type="scientific">Hyalomma asiaticum</name>
    <name type="common">Tick</name>
    <dbReference type="NCBI Taxonomy" id="266040"/>
    <lineage>
        <taxon>Eukaryota</taxon>
        <taxon>Metazoa</taxon>
        <taxon>Ecdysozoa</taxon>
        <taxon>Arthropoda</taxon>
        <taxon>Chelicerata</taxon>
        <taxon>Arachnida</taxon>
        <taxon>Acari</taxon>
        <taxon>Parasitiformes</taxon>
        <taxon>Ixodida</taxon>
        <taxon>Ixodoidea</taxon>
        <taxon>Ixodidae</taxon>
        <taxon>Hyalomminae</taxon>
        <taxon>Hyalomma</taxon>
    </lineage>
</organism>
<evidence type="ECO:0000313" key="1">
    <source>
        <dbReference type="EMBL" id="KAH6943927.1"/>
    </source>
</evidence>
<sequence>MTAARSAAGPRHSAALSKNNGSFIRTPPRRGRTRRARKCCGVTPDGQDWTSIIVPSRTASRARMALGDSCQTARYNVKRGGEDGADERDGMTDVVPPGSMDSFS</sequence>
<reference evidence="1" key="1">
    <citation type="submission" date="2020-05" db="EMBL/GenBank/DDBJ databases">
        <title>Large-scale comparative analyses of tick genomes elucidate their genetic diversity and vector capacities.</title>
        <authorList>
            <person name="Jia N."/>
            <person name="Wang J."/>
            <person name="Shi W."/>
            <person name="Du L."/>
            <person name="Sun Y."/>
            <person name="Zhan W."/>
            <person name="Jiang J."/>
            <person name="Wang Q."/>
            <person name="Zhang B."/>
            <person name="Ji P."/>
            <person name="Sakyi L.B."/>
            <person name="Cui X."/>
            <person name="Yuan T."/>
            <person name="Jiang B."/>
            <person name="Yang W."/>
            <person name="Lam T.T.-Y."/>
            <person name="Chang Q."/>
            <person name="Ding S."/>
            <person name="Wang X."/>
            <person name="Zhu J."/>
            <person name="Ruan X."/>
            <person name="Zhao L."/>
            <person name="Wei J."/>
            <person name="Que T."/>
            <person name="Du C."/>
            <person name="Cheng J."/>
            <person name="Dai P."/>
            <person name="Han X."/>
            <person name="Huang E."/>
            <person name="Gao Y."/>
            <person name="Liu J."/>
            <person name="Shao H."/>
            <person name="Ye R."/>
            <person name="Li L."/>
            <person name="Wei W."/>
            <person name="Wang X."/>
            <person name="Wang C."/>
            <person name="Yang T."/>
            <person name="Huo Q."/>
            <person name="Li W."/>
            <person name="Guo W."/>
            <person name="Chen H."/>
            <person name="Zhou L."/>
            <person name="Ni X."/>
            <person name="Tian J."/>
            <person name="Zhou Y."/>
            <person name="Sheng Y."/>
            <person name="Liu T."/>
            <person name="Pan Y."/>
            <person name="Xia L."/>
            <person name="Li J."/>
            <person name="Zhao F."/>
            <person name="Cao W."/>
        </authorList>
    </citation>
    <scope>NUCLEOTIDE SEQUENCE</scope>
    <source>
        <strain evidence="1">Hyas-2018</strain>
    </source>
</reference>
<name>A0ACB7TEW0_HYAAI</name>
<keyword evidence="2" id="KW-1185">Reference proteome</keyword>
<comment type="caution">
    <text evidence="1">The sequence shown here is derived from an EMBL/GenBank/DDBJ whole genome shotgun (WGS) entry which is preliminary data.</text>
</comment>